<dbReference type="GO" id="GO:0003677">
    <property type="term" value="F:DNA binding"/>
    <property type="evidence" value="ECO:0007669"/>
    <property type="project" value="UniProtKB-KW"/>
</dbReference>
<dbReference type="Gene3D" id="3.90.220.20">
    <property type="entry name" value="DNA methylase specificity domains"/>
    <property type="match status" value="2"/>
</dbReference>
<evidence type="ECO:0000256" key="1">
    <source>
        <dbReference type="ARBA" id="ARBA00010923"/>
    </source>
</evidence>
<feature type="domain" description="Type I restriction modification DNA specificity" evidence="4">
    <location>
        <begin position="74"/>
        <end position="196"/>
    </location>
</feature>
<dbReference type="OrthoDB" id="9798929at2"/>
<dbReference type="Gene3D" id="1.10.287.1120">
    <property type="entry name" value="Bipartite methylase S protein"/>
    <property type="match status" value="1"/>
</dbReference>
<keyword evidence="5" id="KW-0255">Endonuclease</keyword>
<dbReference type="GO" id="GO:0009307">
    <property type="term" value="P:DNA restriction-modification system"/>
    <property type="evidence" value="ECO:0007669"/>
    <property type="project" value="UniProtKB-KW"/>
</dbReference>
<comment type="similarity">
    <text evidence="1">Belongs to the type-I restriction system S methylase family.</text>
</comment>
<dbReference type="InterPro" id="IPR052021">
    <property type="entry name" value="Type-I_RS_S_subunit"/>
</dbReference>
<evidence type="ECO:0000313" key="5">
    <source>
        <dbReference type="EMBL" id="NDL70298.1"/>
    </source>
</evidence>
<keyword evidence="3" id="KW-0238">DNA-binding</keyword>
<dbReference type="RefSeq" id="WP_162218188.1">
    <property type="nucleotide sequence ID" value="NZ_JAAEHK010000007.1"/>
</dbReference>
<keyword evidence="5" id="KW-0540">Nuclease</keyword>
<gene>
    <name evidence="5" type="ORF">GPL32_07220</name>
</gene>
<accession>A0A7C9JWB6</accession>
<dbReference type="PANTHER" id="PTHR30408">
    <property type="entry name" value="TYPE-1 RESTRICTION ENZYME ECOKI SPECIFICITY PROTEIN"/>
    <property type="match status" value="1"/>
</dbReference>
<comment type="caution">
    <text evidence="5">The sequence shown here is derived from an EMBL/GenBank/DDBJ whole genome shotgun (WGS) entry which is preliminary data.</text>
</comment>
<dbReference type="Proteomes" id="UP000480312">
    <property type="component" value="Unassembled WGS sequence"/>
</dbReference>
<feature type="domain" description="Type I restriction modification DNA specificity" evidence="4">
    <location>
        <begin position="226"/>
        <end position="392"/>
    </location>
</feature>
<reference evidence="5 6" key="1">
    <citation type="submission" date="2020-01" db="EMBL/GenBank/DDBJ databases">
        <title>Whole genome sequencing of Halomonas alkaliphila strain LS44.</title>
        <authorList>
            <person name="Kumar S."/>
            <person name="Paul D."/>
            <person name="Shouche Y."/>
            <person name="Suryavanshi M.V."/>
        </authorList>
    </citation>
    <scope>NUCLEOTIDE SEQUENCE [LARGE SCALE GENOMIC DNA]</scope>
    <source>
        <strain evidence="5 6">LS44</strain>
    </source>
</reference>
<dbReference type="SUPFAM" id="SSF116734">
    <property type="entry name" value="DNA methylase specificity domain"/>
    <property type="match status" value="2"/>
</dbReference>
<sequence>MDERQALVPRLRFPEFREAGEWDISPLKKLANRRTERNRNGKLTRVLTNSAEHGVVDQRDYFDKDIATQGNLENYFIVEKDDFVYNPRISTFAPVGPISRNRVETGVMSPLYTVFQFKDSNTDFYAHYFKSSAWHMYMRQVGSTGARHDRMAISNEDFMAMPLPVPSPEEQQKIADCLSSLDALIAAQADKIDALKAHKKGLMQQLFPREGETLPRLRFPEFRGADEWGEVKLSTQIELISGMHLAPSEYTSSGDIPYFTGPSDYTNNSALVHKWTNKSANVARNGDTLVTVKGSGVGELLLLHLSEVAMGRQLMAVREKAAHGKFIYHILSMKRQQMMALASGNLIPGLSRGDILGLAISVPGIKEQQRIADCLSSLDALIAAHIEKLDALKTHKKGLMQKLFPSVESLV</sequence>
<organism evidence="5 6">
    <name type="scientific">Vreelandella alkaliphila</name>
    <dbReference type="NCBI Taxonomy" id="272774"/>
    <lineage>
        <taxon>Bacteria</taxon>
        <taxon>Pseudomonadati</taxon>
        <taxon>Pseudomonadota</taxon>
        <taxon>Gammaproteobacteria</taxon>
        <taxon>Oceanospirillales</taxon>
        <taxon>Halomonadaceae</taxon>
        <taxon>Vreelandella</taxon>
    </lineage>
</organism>
<dbReference type="InterPro" id="IPR000055">
    <property type="entry name" value="Restrct_endonuc_typeI_TRD"/>
</dbReference>
<dbReference type="Pfam" id="PF01420">
    <property type="entry name" value="Methylase_S"/>
    <property type="match status" value="2"/>
</dbReference>
<proteinExistence type="inferred from homology"/>
<dbReference type="GO" id="GO:0004519">
    <property type="term" value="F:endonuclease activity"/>
    <property type="evidence" value="ECO:0007669"/>
    <property type="project" value="UniProtKB-KW"/>
</dbReference>
<evidence type="ECO:0000313" key="6">
    <source>
        <dbReference type="Proteomes" id="UP000480312"/>
    </source>
</evidence>
<dbReference type="EMBL" id="JAAEHK010000007">
    <property type="protein sequence ID" value="NDL70298.1"/>
    <property type="molecule type" value="Genomic_DNA"/>
</dbReference>
<dbReference type="PANTHER" id="PTHR30408:SF12">
    <property type="entry name" value="TYPE I RESTRICTION ENZYME MJAVIII SPECIFICITY SUBUNIT"/>
    <property type="match status" value="1"/>
</dbReference>
<dbReference type="InterPro" id="IPR044946">
    <property type="entry name" value="Restrct_endonuc_typeI_TRD_sf"/>
</dbReference>
<protein>
    <submittedName>
        <fullName evidence="5">Restriction endonuclease subunit S</fullName>
    </submittedName>
</protein>
<name>A0A7C9JWB6_9GAMM</name>
<evidence type="ECO:0000259" key="4">
    <source>
        <dbReference type="Pfam" id="PF01420"/>
    </source>
</evidence>
<keyword evidence="2" id="KW-0680">Restriction system</keyword>
<dbReference type="AlphaFoldDB" id="A0A7C9JWB6"/>
<keyword evidence="5" id="KW-0378">Hydrolase</keyword>
<evidence type="ECO:0000256" key="2">
    <source>
        <dbReference type="ARBA" id="ARBA00022747"/>
    </source>
</evidence>
<evidence type="ECO:0000256" key="3">
    <source>
        <dbReference type="ARBA" id="ARBA00023125"/>
    </source>
</evidence>